<comment type="caution">
    <text evidence="1">The sequence shown here is derived from an EMBL/GenBank/DDBJ whole genome shotgun (WGS) entry which is preliminary data.</text>
</comment>
<dbReference type="AlphaFoldDB" id="A0AAW2VJE8"/>
<protein>
    <submittedName>
        <fullName evidence="1">Uncharacterized protein</fullName>
    </submittedName>
</protein>
<dbReference type="Pfam" id="PF02992">
    <property type="entry name" value="Transposase_21"/>
    <property type="match status" value="1"/>
</dbReference>
<accession>A0AAW2VJE8</accession>
<evidence type="ECO:0000313" key="1">
    <source>
        <dbReference type="EMBL" id="KAL0427856.1"/>
    </source>
</evidence>
<name>A0AAW2VJE8_9LAMI</name>
<dbReference type="EMBL" id="JACGWN010000010">
    <property type="protein sequence ID" value="KAL0427856.1"/>
    <property type="molecule type" value="Genomic_DNA"/>
</dbReference>
<dbReference type="PANTHER" id="PTHR10775">
    <property type="entry name" value="OS08G0208400 PROTEIN"/>
    <property type="match status" value="1"/>
</dbReference>
<organism evidence="1">
    <name type="scientific">Sesamum latifolium</name>
    <dbReference type="NCBI Taxonomy" id="2727402"/>
    <lineage>
        <taxon>Eukaryota</taxon>
        <taxon>Viridiplantae</taxon>
        <taxon>Streptophyta</taxon>
        <taxon>Embryophyta</taxon>
        <taxon>Tracheophyta</taxon>
        <taxon>Spermatophyta</taxon>
        <taxon>Magnoliopsida</taxon>
        <taxon>eudicotyledons</taxon>
        <taxon>Gunneridae</taxon>
        <taxon>Pentapetalae</taxon>
        <taxon>asterids</taxon>
        <taxon>lamiids</taxon>
        <taxon>Lamiales</taxon>
        <taxon>Pedaliaceae</taxon>
        <taxon>Sesamum</taxon>
    </lineage>
</organism>
<proteinExistence type="predicted"/>
<sequence>MDWAQRMIFDATRPSYFSSSHDGVPDDGTRSCPLDADRSEYCYGSGPYNYKSGLADHFDSVVHAADQPLWNGCTQPYIQSQLGVVAELVDIKVKPTREQDLRRKKSPYAVLMYLPLTPHLQRLYSSRAIAERMTWHATHQTEEGWMCHPSDTEAWKHFDQMYPDFAEEPRNVRLGLCSDGFAPHMLMWTVNDLPAYGMASGWSTTGVMGCPICMDDTSVFHLQHGRKACYFDCQNNFSLSNIPTKGTRKPSQKIVSRIRLHVQG</sequence>
<dbReference type="InterPro" id="IPR004242">
    <property type="entry name" value="Transposase_21"/>
</dbReference>
<gene>
    <name evidence="1" type="ORF">Slati_2960400</name>
</gene>
<dbReference type="PANTHER" id="PTHR10775:SF185">
    <property type="entry name" value="OS08G0208400 PROTEIN"/>
    <property type="match status" value="1"/>
</dbReference>
<reference evidence="1" key="2">
    <citation type="journal article" date="2024" name="Plant">
        <title>Genomic evolution and insights into agronomic trait innovations of Sesamum species.</title>
        <authorList>
            <person name="Miao H."/>
            <person name="Wang L."/>
            <person name="Qu L."/>
            <person name="Liu H."/>
            <person name="Sun Y."/>
            <person name="Le M."/>
            <person name="Wang Q."/>
            <person name="Wei S."/>
            <person name="Zheng Y."/>
            <person name="Lin W."/>
            <person name="Duan Y."/>
            <person name="Cao H."/>
            <person name="Xiong S."/>
            <person name="Wang X."/>
            <person name="Wei L."/>
            <person name="Li C."/>
            <person name="Ma Q."/>
            <person name="Ju M."/>
            <person name="Zhao R."/>
            <person name="Li G."/>
            <person name="Mu C."/>
            <person name="Tian Q."/>
            <person name="Mei H."/>
            <person name="Zhang T."/>
            <person name="Gao T."/>
            <person name="Zhang H."/>
        </authorList>
    </citation>
    <scope>NUCLEOTIDE SEQUENCE</scope>
    <source>
        <strain evidence="1">KEN1</strain>
    </source>
</reference>
<reference evidence="1" key="1">
    <citation type="submission" date="2020-06" db="EMBL/GenBank/DDBJ databases">
        <authorList>
            <person name="Li T."/>
            <person name="Hu X."/>
            <person name="Zhang T."/>
            <person name="Song X."/>
            <person name="Zhang H."/>
            <person name="Dai N."/>
            <person name="Sheng W."/>
            <person name="Hou X."/>
            <person name="Wei L."/>
        </authorList>
    </citation>
    <scope>NUCLEOTIDE SEQUENCE</scope>
    <source>
        <strain evidence="1">KEN1</strain>
        <tissue evidence="1">Leaf</tissue>
    </source>
</reference>